<dbReference type="InterPro" id="IPR013094">
    <property type="entry name" value="AB_hydrolase_3"/>
</dbReference>
<dbReference type="Gene3D" id="3.40.50.1820">
    <property type="entry name" value="alpha/beta hydrolase"/>
    <property type="match status" value="1"/>
</dbReference>
<name>A0A833QCI5_9POAL</name>
<evidence type="ECO:0000313" key="4">
    <source>
        <dbReference type="Proteomes" id="UP000623129"/>
    </source>
</evidence>
<evidence type="ECO:0000259" key="2">
    <source>
        <dbReference type="Pfam" id="PF07859"/>
    </source>
</evidence>
<evidence type="ECO:0000256" key="1">
    <source>
        <dbReference type="SAM" id="MobiDB-lite"/>
    </source>
</evidence>
<protein>
    <submittedName>
        <fullName evidence="3">Putative carboxylesterase 7</fullName>
    </submittedName>
</protein>
<reference evidence="3" key="1">
    <citation type="submission" date="2020-01" db="EMBL/GenBank/DDBJ databases">
        <title>Genome sequence of Kobresia littledalei, the first chromosome-level genome in the family Cyperaceae.</title>
        <authorList>
            <person name="Qu G."/>
        </authorList>
    </citation>
    <scope>NUCLEOTIDE SEQUENCE</scope>
    <source>
        <strain evidence="3">C.B.Clarke</strain>
        <tissue evidence="3">Leaf</tissue>
    </source>
</reference>
<evidence type="ECO:0000313" key="3">
    <source>
        <dbReference type="EMBL" id="KAF3320688.1"/>
    </source>
</evidence>
<dbReference type="AlphaFoldDB" id="A0A833QCI5"/>
<dbReference type="EMBL" id="SWLB01000028">
    <property type="protein sequence ID" value="KAF3320688.1"/>
    <property type="molecule type" value="Genomic_DNA"/>
</dbReference>
<dbReference type="GO" id="GO:0016787">
    <property type="term" value="F:hydrolase activity"/>
    <property type="evidence" value="ECO:0007669"/>
    <property type="project" value="InterPro"/>
</dbReference>
<accession>A0A833QCI5</accession>
<feature type="region of interest" description="Disordered" evidence="1">
    <location>
        <begin position="54"/>
        <end position="77"/>
    </location>
</feature>
<gene>
    <name evidence="3" type="ORF">FCM35_KLT14822</name>
</gene>
<feature type="domain" description="Alpha/beta hydrolase fold-3" evidence="2">
    <location>
        <begin position="164"/>
        <end position="383"/>
    </location>
</feature>
<dbReference type="Proteomes" id="UP000623129">
    <property type="component" value="Unassembled WGS sequence"/>
</dbReference>
<sequence length="406" mass="45751">MNKLLRDLSNFSIFSKTALSILLFFSLFYIFSKDSIPDSVSILPLRQTLIQIPIDKPKNKHHSPQIKRKSPPIESPHKKPFSIVDPKLNDELEYDFSPYVKLYKSGRVERLPDIPLVPPGIDPLTGVNSKDVRIDEATGVSVRLYLPKQAIGTDLKQRHKFPVLLYFHGGAFVIESAFSKFYHHYLNVLVSKAEVVAVSVDYRLAPEHHLPAAYEDAWMALKWALSNCQFGPEPWLLAHGDINRVFLGGDSAGGNIAHDAAIRAGMDQSELGVKIKGLILSNPYFWGKDPVGTEPNDKWIRDTFEKNWKFVCGGLMGIDHPAVNPLTWMEGLRNLGCERVLVTVSGRDFFRERGLAYVKGLKNSGWSGEVEIYETKDEFHVYFISDPLGKKAAKEMQALAAFINRL</sequence>
<keyword evidence="4" id="KW-1185">Reference proteome</keyword>
<dbReference type="SUPFAM" id="SSF53474">
    <property type="entry name" value="alpha/beta-Hydrolases"/>
    <property type="match status" value="1"/>
</dbReference>
<comment type="caution">
    <text evidence="3">The sequence shown here is derived from an EMBL/GenBank/DDBJ whole genome shotgun (WGS) entry which is preliminary data.</text>
</comment>
<dbReference type="PANTHER" id="PTHR23024">
    <property type="entry name" value="ARYLACETAMIDE DEACETYLASE"/>
    <property type="match status" value="1"/>
</dbReference>
<dbReference type="InterPro" id="IPR050466">
    <property type="entry name" value="Carboxylest/Gibb_receptor"/>
</dbReference>
<dbReference type="Pfam" id="PF07859">
    <property type="entry name" value="Abhydrolase_3"/>
    <property type="match status" value="1"/>
</dbReference>
<feature type="compositionally biased region" description="Basic residues" evidence="1">
    <location>
        <begin position="58"/>
        <end position="70"/>
    </location>
</feature>
<proteinExistence type="predicted"/>
<dbReference type="OrthoDB" id="408631at2759"/>
<organism evidence="3 4">
    <name type="scientific">Carex littledalei</name>
    <dbReference type="NCBI Taxonomy" id="544730"/>
    <lineage>
        <taxon>Eukaryota</taxon>
        <taxon>Viridiplantae</taxon>
        <taxon>Streptophyta</taxon>
        <taxon>Embryophyta</taxon>
        <taxon>Tracheophyta</taxon>
        <taxon>Spermatophyta</taxon>
        <taxon>Magnoliopsida</taxon>
        <taxon>Liliopsida</taxon>
        <taxon>Poales</taxon>
        <taxon>Cyperaceae</taxon>
        <taxon>Cyperoideae</taxon>
        <taxon>Cariceae</taxon>
        <taxon>Carex</taxon>
        <taxon>Carex subgen. Euthyceras</taxon>
    </lineage>
</organism>
<dbReference type="InterPro" id="IPR029058">
    <property type="entry name" value="AB_hydrolase_fold"/>
</dbReference>
<dbReference type="PANTHER" id="PTHR23024:SF577">
    <property type="entry name" value="CARBOXYLESTERASE 2-RELATED"/>
    <property type="match status" value="1"/>
</dbReference>